<dbReference type="AlphaFoldDB" id="A0A1G1VMF6"/>
<reference evidence="4 5" key="1">
    <citation type="journal article" date="2016" name="Nat. Commun.">
        <title>Thousands of microbial genomes shed light on interconnected biogeochemical processes in an aquifer system.</title>
        <authorList>
            <person name="Anantharaman K."/>
            <person name="Brown C.T."/>
            <person name="Hug L.A."/>
            <person name="Sharon I."/>
            <person name="Castelle C.J."/>
            <person name="Probst A.J."/>
            <person name="Thomas B.C."/>
            <person name="Singh A."/>
            <person name="Wilkins M.J."/>
            <person name="Karaoz U."/>
            <person name="Brodie E.L."/>
            <person name="Williams K.H."/>
            <person name="Hubbard S.S."/>
            <person name="Banfield J.F."/>
        </authorList>
    </citation>
    <scope>NUCLEOTIDE SEQUENCE [LARGE SCALE GENOMIC DNA]</scope>
</reference>
<comment type="caution">
    <text evidence="4">The sequence shown here is derived from an EMBL/GenBank/DDBJ whole genome shotgun (WGS) entry which is preliminary data.</text>
</comment>
<organism evidence="4 5">
    <name type="scientific">Candidatus Chisholmbacteria bacterium RIFCSPHIGHO2_01_FULL_49_18</name>
    <dbReference type="NCBI Taxonomy" id="1797590"/>
    <lineage>
        <taxon>Bacteria</taxon>
        <taxon>Candidatus Chisholmiibacteriota</taxon>
    </lineage>
</organism>
<keyword evidence="2" id="KW-1133">Transmembrane helix</keyword>
<feature type="chain" id="PRO_5009581049" evidence="3">
    <location>
        <begin position="28"/>
        <end position="205"/>
    </location>
</feature>
<proteinExistence type="predicted"/>
<dbReference type="EMBL" id="MHCI01000014">
    <property type="protein sequence ID" value="OGY16590.1"/>
    <property type="molecule type" value="Genomic_DNA"/>
</dbReference>
<evidence type="ECO:0000256" key="1">
    <source>
        <dbReference type="SAM" id="MobiDB-lite"/>
    </source>
</evidence>
<protein>
    <submittedName>
        <fullName evidence="4">Uncharacterized protein</fullName>
    </submittedName>
</protein>
<evidence type="ECO:0000313" key="4">
    <source>
        <dbReference type="EMBL" id="OGY16590.1"/>
    </source>
</evidence>
<feature type="region of interest" description="Disordered" evidence="1">
    <location>
        <begin position="138"/>
        <end position="169"/>
    </location>
</feature>
<evidence type="ECO:0000256" key="2">
    <source>
        <dbReference type="SAM" id="Phobius"/>
    </source>
</evidence>
<feature type="transmembrane region" description="Helical" evidence="2">
    <location>
        <begin position="182"/>
        <end position="201"/>
    </location>
</feature>
<sequence>MLKRLKILTSAFFVALCLLVLAKPAQASEGTTQLTSTTGSPARCFVSSVLLKDLNFRVLVSCRDLTLPPAADAFVYSVWATSAENGRPFKLGDLDVGKGEFRTSTAFTEVFITQEQSSRSRSPSETILRGAMQPISFLEGPAPAPTPTPQSGQPAENFGQIIEQPTPTPAESKGFLGGIQRVGLIAVIVVFVLILVIAAITRARG</sequence>
<evidence type="ECO:0000313" key="5">
    <source>
        <dbReference type="Proteomes" id="UP000179069"/>
    </source>
</evidence>
<dbReference type="Proteomes" id="UP000179069">
    <property type="component" value="Unassembled WGS sequence"/>
</dbReference>
<gene>
    <name evidence="4" type="ORF">A2785_03285</name>
</gene>
<keyword evidence="2" id="KW-0472">Membrane</keyword>
<evidence type="ECO:0000256" key="3">
    <source>
        <dbReference type="SAM" id="SignalP"/>
    </source>
</evidence>
<accession>A0A1G1VMF6</accession>
<name>A0A1G1VMF6_9BACT</name>
<keyword evidence="3" id="KW-0732">Signal</keyword>
<feature type="signal peptide" evidence="3">
    <location>
        <begin position="1"/>
        <end position="27"/>
    </location>
</feature>
<keyword evidence="2" id="KW-0812">Transmembrane</keyword>